<dbReference type="Pfam" id="PF13715">
    <property type="entry name" value="CarbopepD_reg_2"/>
    <property type="match status" value="1"/>
</dbReference>
<accession>A0ABW6ANA8</accession>
<dbReference type="Pfam" id="PF07715">
    <property type="entry name" value="Plug"/>
    <property type="match status" value="1"/>
</dbReference>
<dbReference type="RefSeq" id="WP_381504386.1">
    <property type="nucleotide sequence ID" value="NZ_JBHUOM010000019.1"/>
</dbReference>
<evidence type="ECO:0000256" key="1">
    <source>
        <dbReference type="PROSITE-ProRule" id="PRU01360"/>
    </source>
</evidence>
<gene>
    <name evidence="3" type="ORF">ACFS25_19680</name>
</gene>
<dbReference type="InterPro" id="IPR037066">
    <property type="entry name" value="Plug_dom_sf"/>
</dbReference>
<comment type="caution">
    <text evidence="3">The sequence shown here is derived from an EMBL/GenBank/DDBJ whole genome shotgun (WGS) entry which is preliminary data.</text>
</comment>
<dbReference type="SUPFAM" id="SSF56935">
    <property type="entry name" value="Porins"/>
    <property type="match status" value="1"/>
</dbReference>
<dbReference type="InterPro" id="IPR039426">
    <property type="entry name" value="TonB-dep_rcpt-like"/>
</dbReference>
<keyword evidence="1" id="KW-1134">Transmembrane beta strand</keyword>
<keyword evidence="1" id="KW-0812">Transmembrane</keyword>
<sequence>MNHFLFDHLRLLVIGIMLSVLITVNVVIAQSTGKELVSGKITADEDGEALVGATVTEKGTTNGTTSDVYGSFKLNVSAKATLVVSFIGYTPQEFPVTNRSTINVALKTDQQQLQDVVVVGYGTQRKKDLTGSIVNLTSKDLVPVPSATSVDQMMQGKVAGVQITQTSGAPGGNVNVVIRGISSITGGNSPLYVVDGYAIGTGGGGSDLSTFSSNSYSASGIASSSSTNRINPLSTINPADIESIQVLKDASATAIYGSRGANGVVIITTKRGKIGKPTISFEHSTGIQQLAKKLKLLTPRQYAEFVAEGRDNAWVFAGGKAVDPNSIRSTATQVKPEFRNLDQFANEGYGTDWQDVIFQQGVVQNYQLSASGTSKDVGYYVSGGYFDQKGIVIGSNFKKFTLRTNIDAHLTERLKIGASFSGAHSYGDFARAEGHLQFRGLISAALASDPTIPVYNPDGTPYSEFSSPTGIPVENPLIIAAEFSDKRNNTNVFTNNYLQYEFAPGLVFKTSVGVNYSNNVTRLWKSSKVGISTSRTGAATAGVTEIKSLNWLNENTLNYRHKYGDKHDIDALVGFTAQKNTDDILQAGASDFPTDDVPYLAAGAVTSGTNYKSEWSMLSWLARVNYTLAGKYLFTATIRKDGSSRFGSQNRWGTFPSISAA</sequence>
<dbReference type="Gene3D" id="2.60.40.1120">
    <property type="entry name" value="Carboxypeptidase-like, regulatory domain"/>
    <property type="match status" value="1"/>
</dbReference>
<evidence type="ECO:0000313" key="3">
    <source>
        <dbReference type="EMBL" id="MFD2936012.1"/>
    </source>
</evidence>
<keyword evidence="1" id="KW-0813">Transport</keyword>
<dbReference type="Proteomes" id="UP001597512">
    <property type="component" value="Unassembled WGS sequence"/>
</dbReference>
<dbReference type="InterPro" id="IPR008969">
    <property type="entry name" value="CarboxyPept-like_regulatory"/>
</dbReference>
<proteinExistence type="inferred from homology"/>
<dbReference type="NCBIfam" id="TIGR04057">
    <property type="entry name" value="SusC_RagA_signa"/>
    <property type="match status" value="1"/>
</dbReference>
<protein>
    <submittedName>
        <fullName evidence="3">SusC/RagA family TonB-linked outer membrane protein</fullName>
    </submittedName>
</protein>
<feature type="domain" description="TonB-dependent receptor plug" evidence="2">
    <location>
        <begin position="126"/>
        <end position="264"/>
    </location>
</feature>
<reference evidence="4" key="1">
    <citation type="journal article" date="2019" name="Int. J. Syst. Evol. Microbiol.">
        <title>The Global Catalogue of Microorganisms (GCM) 10K type strain sequencing project: providing services to taxonomists for standard genome sequencing and annotation.</title>
        <authorList>
            <consortium name="The Broad Institute Genomics Platform"/>
            <consortium name="The Broad Institute Genome Sequencing Center for Infectious Disease"/>
            <person name="Wu L."/>
            <person name="Ma J."/>
        </authorList>
    </citation>
    <scope>NUCLEOTIDE SEQUENCE [LARGE SCALE GENOMIC DNA]</scope>
    <source>
        <strain evidence="4">KCTC 52490</strain>
    </source>
</reference>
<dbReference type="InterPro" id="IPR023996">
    <property type="entry name" value="TonB-dep_OMP_SusC/RagA"/>
</dbReference>
<comment type="subcellular location">
    <subcellularLocation>
        <location evidence="1">Cell outer membrane</location>
        <topology evidence="1">Multi-pass membrane protein</topology>
    </subcellularLocation>
</comment>
<name>A0ABW6ANA8_9BACT</name>
<keyword evidence="1" id="KW-0998">Cell outer membrane</keyword>
<evidence type="ECO:0000313" key="4">
    <source>
        <dbReference type="Proteomes" id="UP001597512"/>
    </source>
</evidence>
<keyword evidence="4" id="KW-1185">Reference proteome</keyword>
<dbReference type="InterPro" id="IPR023997">
    <property type="entry name" value="TonB-dep_OMP_SusC/RagA_CS"/>
</dbReference>
<dbReference type="EMBL" id="JBHUOM010000019">
    <property type="protein sequence ID" value="MFD2936012.1"/>
    <property type="molecule type" value="Genomic_DNA"/>
</dbReference>
<evidence type="ECO:0000259" key="2">
    <source>
        <dbReference type="Pfam" id="PF07715"/>
    </source>
</evidence>
<dbReference type="NCBIfam" id="TIGR04056">
    <property type="entry name" value="OMP_RagA_SusC"/>
    <property type="match status" value="1"/>
</dbReference>
<organism evidence="3 4">
    <name type="scientific">Spirosoma flavum</name>
    <dbReference type="NCBI Taxonomy" id="2048557"/>
    <lineage>
        <taxon>Bacteria</taxon>
        <taxon>Pseudomonadati</taxon>
        <taxon>Bacteroidota</taxon>
        <taxon>Cytophagia</taxon>
        <taxon>Cytophagales</taxon>
        <taxon>Cytophagaceae</taxon>
        <taxon>Spirosoma</taxon>
    </lineage>
</organism>
<comment type="similarity">
    <text evidence="1">Belongs to the TonB-dependent receptor family.</text>
</comment>
<dbReference type="PROSITE" id="PS52016">
    <property type="entry name" value="TONB_DEPENDENT_REC_3"/>
    <property type="match status" value="1"/>
</dbReference>
<dbReference type="InterPro" id="IPR012910">
    <property type="entry name" value="Plug_dom"/>
</dbReference>
<keyword evidence="1" id="KW-0472">Membrane</keyword>
<dbReference type="SUPFAM" id="SSF49464">
    <property type="entry name" value="Carboxypeptidase regulatory domain-like"/>
    <property type="match status" value="1"/>
</dbReference>
<dbReference type="Gene3D" id="2.170.130.10">
    <property type="entry name" value="TonB-dependent receptor, plug domain"/>
    <property type="match status" value="1"/>
</dbReference>